<dbReference type="RefSeq" id="WP_138565406.1">
    <property type="nucleotide sequence ID" value="NZ_CP040602.1"/>
</dbReference>
<dbReference type="KEGG" id="thig:FE785_08875"/>
<dbReference type="SUPFAM" id="SSF103088">
    <property type="entry name" value="OmpA-like"/>
    <property type="match status" value="1"/>
</dbReference>
<dbReference type="OrthoDB" id="9814637at2"/>
<dbReference type="InterPro" id="IPR003423">
    <property type="entry name" value="OMP_efflux"/>
</dbReference>
<evidence type="ECO:0000313" key="11">
    <source>
        <dbReference type="EMBL" id="QCU90732.1"/>
    </source>
</evidence>
<dbReference type="PANTHER" id="PTHR30026:SF22">
    <property type="entry name" value="OUTER MEMBRANE EFFLUX PROTEIN"/>
    <property type="match status" value="1"/>
</dbReference>
<dbReference type="EMBL" id="CP040602">
    <property type="protein sequence ID" value="QCU90732.1"/>
    <property type="molecule type" value="Genomic_DNA"/>
</dbReference>
<keyword evidence="3" id="KW-0813">Transport</keyword>
<evidence type="ECO:0000256" key="7">
    <source>
        <dbReference type="ARBA" id="ARBA00023237"/>
    </source>
</evidence>
<dbReference type="PANTHER" id="PTHR30026">
    <property type="entry name" value="OUTER MEMBRANE PROTEIN TOLC"/>
    <property type="match status" value="1"/>
</dbReference>
<dbReference type="InterPro" id="IPR006665">
    <property type="entry name" value="OmpA-like"/>
</dbReference>
<protein>
    <recommendedName>
        <fullName evidence="10">OmpA-like domain-containing protein</fullName>
    </recommendedName>
</protein>
<evidence type="ECO:0000256" key="6">
    <source>
        <dbReference type="ARBA" id="ARBA00023136"/>
    </source>
</evidence>
<dbReference type="GO" id="GO:0015288">
    <property type="term" value="F:porin activity"/>
    <property type="evidence" value="ECO:0007669"/>
    <property type="project" value="TreeGrafter"/>
</dbReference>
<dbReference type="Gene3D" id="3.30.1330.60">
    <property type="entry name" value="OmpA-like domain"/>
    <property type="match status" value="1"/>
</dbReference>
<evidence type="ECO:0000256" key="1">
    <source>
        <dbReference type="ARBA" id="ARBA00004442"/>
    </source>
</evidence>
<dbReference type="InterPro" id="IPR051906">
    <property type="entry name" value="TolC-like"/>
</dbReference>
<keyword evidence="5" id="KW-0812">Transmembrane</keyword>
<dbReference type="Proteomes" id="UP000304864">
    <property type="component" value="Chromosome"/>
</dbReference>
<dbReference type="InterPro" id="IPR036737">
    <property type="entry name" value="OmpA-like_sf"/>
</dbReference>
<comment type="similarity">
    <text evidence="2">Belongs to the outer membrane factor (OMF) (TC 1.B.17) family.</text>
</comment>
<dbReference type="GO" id="GO:0009279">
    <property type="term" value="C:cell outer membrane"/>
    <property type="evidence" value="ECO:0007669"/>
    <property type="project" value="UniProtKB-SubCell"/>
</dbReference>
<keyword evidence="6 8" id="KW-0472">Membrane</keyword>
<evidence type="ECO:0000256" key="3">
    <source>
        <dbReference type="ARBA" id="ARBA00022448"/>
    </source>
</evidence>
<evidence type="ECO:0000256" key="8">
    <source>
        <dbReference type="PROSITE-ProRule" id="PRU00473"/>
    </source>
</evidence>
<proteinExistence type="inferred from homology"/>
<dbReference type="GO" id="GO:1990281">
    <property type="term" value="C:efflux pump complex"/>
    <property type="evidence" value="ECO:0007669"/>
    <property type="project" value="TreeGrafter"/>
</dbReference>
<evidence type="ECO:0000256" key="2">
    <source>
        <dbReference type="ARBA" id="ARBA00007613"/>
    </source>
</evidence>
<dbReference type="SUPFAM" id="SSF56954">
    <property type="entry name" value="Outer membrane efflux proteins (OEP)"/>
    <property type="match status" value="1"/>
</dbReference>
<keyword evidence="9" id="KW-0732">Signal</keyword>
<dbReference type="CDD" id="cd07185">
    <property type="entry name" value="OmpA_C-like"/>
    <property type="match status" value="1"/>
</dbReference>
<comment type="subcellular location">
    <subcellularLocation>
        <location evidence="1">Cell outer membrane</location>
    </subcellularLocation>
</comment>
<keyword evidence="7" id="KW-0998">Cell outer membrane</keyword>
<feature type="chain" id="PRO_5020887086" description="OmpA-like domain-containing protein" evidence="9">
    <location>
        <begin position="30"/>
        <end position="601"/>
    </location>
</feature>
<accession>A0A4P9K6N9</accession>
<reference evidence="11 12" key="1">
    <citation type="submission" date="2019-05" db="EMBL/GenBank/DDBJ databases">
        <title>Thiomicrorhabdus sediminis sp. nov, a novel sulfur-oxidizing bacterium isolated from coastal sediment.</title>
        <authorList>
            <person name="Liu X."/>
        </authorList>
    </citation>
    <scope>NUCLEOTIDE SEQUENCE [LARGE SCALE GENOMIC DNA]</scope>
    <source>
        <strain evidence="11 12">G1</strain>
    </source>
</reference>
<dbReference type="PROSITE" id="PS51123">
    <property type="entry name" value="OMPA_2"/>
    <property type="match status" value="1"/>
</dbReference>
<name>A0A4P9K6N9_9GAMM</name>
<dbReference type="GO" id="GO:0015562">
    <property type="term" value="F:efflux transmembrane transporter activity"/>
    <property type="evidence" value="ECO:0007669"/>
    <property type="project" value="InterPro"/>
</dbReference>
<organism evidence="11 12">
    <name type="scientific">Thiomicrorhabdus sediminis</name>
    <dbReference type="NCBI Taxonomy" id="2580412"/>
    <lineage>
        <taxon>Bacteria</taxon>
        <taxon>Pseudomonadati</taxon>
        <taxon>Pseudomonadota</taxon>
        <taxon>Gammaproteobacteria</taxon>
        <taxon>Thiotrichales</taxon>
        <taxon>Piscirickettsiaceae</taxon>
        <taxon>Thiomicrorhabdus</taxon>
    </lineage>
</organism>
<dbReference type="PRINTS" id="PR01021">
    <property type="entry name" value="OMPADOMAIN"/>
</dbReference>
<evidence type="ECO:0000256" key="9">
    <source>
        <dbReference type="SAM" id="SignalP"/>
    </source>
</evidence>
<feature type="domain" description="OmpA-like" evidence="10">
    <location>
        <begin position="483"/>
        <end position="601"/>
    </location>
</feature>
<dbReference type="Pfam" id="PF02321">
    <property type="entry name" value="OEP"/>
    <property type="match status" value="2"/>
</dbReference>
<feature type="signal peptide" evidence="9">
    <location>
        <begin position="1"/>
        <end position="29"/>
    </location>
</feature>
<keyword evidence="4" id="KW-1134">Transmembrane beta strand</keyword>
<keyword evidence="12" id="KW-1185">Reference proteome</keyword>
<sequence length="601" mass="67486">MIYPTVIKTTRTILFSSLFLPLGFINAHAESTTLQQAITEAIETNPEVQAAWHNFLSSQANTEQASAEYGPSVDLFADYSVQFRSNYTNKHFDGASGRISLTQMLYDGNRTEYNTEAFKNNELVRYFELLSAVEKTGLDAYIAYQDVLRYRELAILAQKNYNSHKDVQEKILAGVETGFTRGADLEQINGRLALAESNLLTEKANLHDVSARYLRIIGKVPTVEMSNADLESSLLPGSFADVMGVAYEHNANFHAALRNTQAKRSTVQVERAANKPRLDLTAQYGARTYNDNGFDEDVQDGKIALEFRYNLYDHGRTSSAITGAKENVSRAQYLREKACVDMRQTLQIAYNDVQKISDQLPILTQHRDASDMVRTAFADQFAINRRTLLDLLDTEIEYFQAGRAYTNSFYDRNISVAKTLAEMGTLLSKLEITRNGLPNLADLGAEKMEIVPEMMCPLVDVPNMDIAALIPKEPSKFAAPEADNTEGNTYRLEIQFQYNSSAIDPKYSNDIAELARFMEDHPDTVVEIRGHASLEGSEVYNQWLSERRAQAVVDELINTHNIDPNRLSSVGFGETQPLIDAMTAEAHKANRRIESNIKNKE</sequence>
<gene>
    <name evidence="11" type="ORF">FE785_08875</name>
</gene>
<evidence type="ECO:0000256" key="5">
    <source>
        <dbReference type="ARBA" id="ARBA00022692"/>
    </source>
</evidence>
<dbReference type="InterPro" id="IPR006664">
    <property type="entry name" value="OMP_bac"/>
</dbReference>
<evidence type="ECO:0000256" key="4">
    <source>
        <dbReference type="ARBA" id="ARBA00022452"/>
    </source>
</evidence>
<dbReference type="Pfam" id="PF00691">
    <property type="entry name" value="OmpA"/>
    <property type="match status" value="1"/>
</dbReference>
<evidence type="ECO:0000259" key="10">
    <source>
        <dbReference type="PROSITE" id="PS51123"/>
    </source>
</evidence>
<dbReference type="AlphaFoldDB" id="A0A4P9K6N9"/>
<dbReference type="Gene3D" id="1.20.1600.10">
    <property type="entry name" value="Outer membrane efflux proteins (OEP)"/>
    <property type="match status" value="1"/>
</dbReference>
<evidence type="ECO:0000313" key="12">
    <source>
        <dbReference type="Proteomes" id="UP000304864"/>
    </source>
</evidence>